<name>A0ABW2L9N2_9BACT</name>
<keyword evidence="6 9" id="KW-0418">Kinase</keyword>
<evidence type="ECO:0000256" key="8">
    <source>
        <dbReference type="ARBA" id="ARBA00048090"/>
    </source>
</evidence>
<evidence type="ECO:0000256" key="5">
    <source>
        <dbReference type="ARBA" id="ARBA00022741"/>
    </source>
</evidence>
<dbReference type="Proteomes" id="UP001596472">
    <property type="component" value="Unassembled WGS sequence"/>
</dbReference>
<evidence type="ECO:0000256" key="6">
    <source>
        <dbReference type="ARBA" id="ARBA00022777"/>
    </source>
</evidence>
<sequence length="166" mass="18084">MPYASTNCKKIVIAGVSGSGKTTIGLELAHLLDAEFVDADDFHSPEAIAKMAAGQPLEDEDRVEWLSALGRSLAARDRSTVLACSALKKSYRDRLRELCDGLTFVLLTAETERLRERIEERARGGHFMPSSLLDSQLETLEQGDDMIVIVNVGPPEEVAARVLSGI</sequence>
<protein>
    <recommendedName>
        <fullName evidence="3 9">Gluconokinase</fullName>
        <ecNumber evidence="3 9">2.7.1.12</ecNumber>
    </recommendedName>
</protein>
<evidence type="ECO:0000256" key="2">
    <source>
        <dbReference type="ARBA" id="ARBA00008420"/>
    </source>
</evidence>
<accession>A0ABW2L9N2</accession>
<organism evidence="10 11">
    <name type="scientific">Haloferula chungangensis</name>
    <dbReference type="NCBI Taxonomy" id="1048331"/>
    <lineage>
        <taxon>Bacteria</taxon>
        <taxon>Pseudomonadati</taxon>
        <taxon>Verrucomicrobiota</taxon>
        <taxon>Verrucomicrobiia</taxon>
        <taxon>Verrucomicrobiales</taxon>
        <taxon>Verrucomicrobiaceae</taxon>
        <taxon>Haloferula</taxon>
    </lineage>
</organism>
<evidence type="ECO:0000256" key="4">
    <source>
        <dbReference type="ARBA" id="ARBA00022679"/>
    </source>
</evidence>
<keyword evidence="4 9" id="KW-0808">Transferase</keyword>
<evidence type="ECO:0000256" key="9">
    <source>
        <dbReference type="RuleBase" id="RU363066"/>
    </source>
</evidence>
<dbReference type="EMBL" id="JBHTBS010000008">
    <property type="protein sequence ID" value="MFC7338469.1"/>
    <property type="molecule type" value="Genomic_DNA"/>
</dbReference>
<dbReference type="Pfam" id="PF13671">
    <property type="entry name" value="AAA_33"/>
    <property type="match status" value="1"/>
</dbReference>
<gene>
    <name evidence="10" type="ORF">ACFQY0_14840</name>
</gene>
<comment type="similarity">
    <text evidence="2 9">Belongs to the gluconokinase GntK/GntV family.</text>
</comment>
<dbReference type="RefSeq" id="WP_379713829.1">
    <property type="nucleotide sequence ID" value="NZ_JBHTBS010000008.1"/>
</dbReference>
<reference evidence="11" key="1">
    <citation type="journal article" date="2019" name="Int. J. Syst. Evol. Microbiol.">
        <title>The Global Catalogue of Microorganisms (GCM) 10K type strain sequencing project: providing services to taxonomists for standard genome sequencing and annotation.</title>
        <authorList>
            <consortium name="The Broad Institute Genomics Platform"/>
            <consortium name="The Broad Institute Genome Sequencing Center for Infectious Disease"/>
            <person name="Wu L."/>
            <person name="Ma J."/>
        </authorList>
    </citation>
    <scope>NUCLEOTIDE SEQUENCE [LARGE SCALE GENOMIC DNA]</scope>
    <source>
        <strain evidence="11">CGMCC 4.1467</strain>
    </source>
</reference>
<comment type="pathway">
    <text evidence="1">Carbohydrate acid metabolism.</text>
</comment>
<evidence type="ECO:0000256" key="7">
    <source>
        <dbReference type="ARBA" id="ARBA00022840"/>
    </source>
</evidence>
<dbReference type="PANTHER" id="PTHR43442">
    <property type="entry name" value="GLUCONOKINASE-RELATED"/>
    <property type="match status" value="1"/>
</dbReference>
<dbReference type="Gene3D" id="3.40.50.300">
    <property type="entry name" value="P-loop containing nucleotide triphosphate hydrolases"/>
    <property type="match status" value="1"/>
</dbReference>
<keyword evidence="7 9" id="KW-0067">ATP-binding</keyword>
<comment type="catalytic activity">
    <reaction evidence="8 9">
        <text>D-gluconate + ATP = 6-phospho-D-gluconate + ADP + H(+)</text>
        <dbReference type="Rhea" id="RHEA:19433"/>
        <dbReference type="ChEBI" id="CHEBI:15378"/>
        <dbReference type="ChEBI" id="CHEBI:18391"/>
        <dbReference type="ChEBI" id="CHEBI:30616"/>
        <dbReference type="ChEBI" id="CHEBI:58759"/>
        <dbReference type="ChEBI" id="CHEBI:456216"/>
        <dbReference type="EC" id="2.7.1.12"/>
    </reaction>
</comment>
<dbReference type="PANTHER" id="PTHR43442:SF3">
    <property type="entry name" value="GLUCONOKINASE-RELATED"/>
    <property type="match status" value="1"/>
</dbReference>
<evidence type="ECO:0000313" key="10">
    <source>
        <dbReference type="EMBL" id="MFC7338469.1"/>
    </source>
</evidence>
<proteinExistence type="inferred from homology"/>
<dbReference type="InterPro" id="IPR006001">
    <property type="entry name" value="Therm_gnt_kin"/>
</dbReference>
<comment type="caution">
    <text evidence="10">The sequence shown here is derived from an EMBL/GenBank/DDBJ whole genome shotgun (WGS) entry which is preliminary data.</text>
</comment>
<evidence type="ECO:0000313" key="11">
    <source>
        <dbReference type="Proteomes" id="UP001596472"/>
    </source>
</evidence>
<dbReference type="InterPro" id="IPR027417">
    <property type="entry name" value="P-loop_NTPase"/>
</dbReference>
<keyword evidence="11" id="KW-1185">Reference proteome</keyword>
<evidence type="ECO:0000256" key="3">
    <source>
        <dbReference type="ARBA" id="ARBA00012054"/>
    </source>
</evidence>
<dbReference type="CDD" id="cd02021">
    <property type="entry name" value="GntK"/>
    <property type="match status" value="1"/>
</dbReference>
<evidence type="ECO:0000256" key="1">
    <source>
        <dbReference type="ARBA" id="ARBA00004761"/>
    </source>
</evidence>
<dbReference type="EC" id="2.7.1.12" evidence="3 9"/>
<dbReference type="SUPFAM" id="SSF52540">
    <property type="entry name" value="P-loop containing nucleoside triphosphate hydrolases"/>
    <property type="match status" value="1"/>
</dbReference>
<keyword evidence="5 9" id="KW-0547">Nucleotide-binding</keyword>
<dbReference type="NCBIfam" id="TIGR01313">
    <property type="entry name" value="therm_gnt_kin"/>
    <property type="match status" value="1"/>
</dbReference>